<name>A0A328VHP5_9CHLR</name>
<keyword evidence="1" id="KW-0677">Repeat</keyword>
<evidence type="ECO:0000256" key="2">
    <source>
        <dbReference type="ARBA" id="ARBA00022803"/>
    </source>
</evidence>
<sequence length="913" mass="105317">MERLGVPATFLGRDRELSLFLDWLANVQSDAPWILSVHDSEPDPARRGGIGKTWFLRACVSLARQRFPHLAVVQVDFFRVADRDRLVIARRVVERLQAAYPRWQARAFAETLESFASQGYLSSLYPEKDVADIRIRDSLSEALARDTQELLPHLPEKEPQLLLVFDTFELVERSPQVAVLGLGQLFPERYGLPQVKVLLAGRNPLDWQHPTWHGREKEVLDLALPPFSPAEVRLYLARELAELPDSAGAGEANGAAADSEASILAAERQAHSMERLYELTAGRPILVGLACDLLARRLLTLDELVAFPQGRFEEQLVVRINDLERPLNWLILVLAHVYHRLSVPLLSWLLTQVRLTEAGEQVTVEEWLATLRQLSFVRAAGEGDELALHDEMRRLVVHYCWERQDPDRRFRRELSRAVISYYEQQAEQSLAEAEWQASRVELLYHRLTLDLEEGLQWFERLFSPAFLSWRSGFARTLLETVREFDSLLTPPQRWRLRVWEARLLRIEEQPAQARLLLQALQEEADPAWQEAQQGELLYEQARCALQLYRFREAIEAYEQCLQLAQRRGDEERASMLQGQLGYLYRRLGQWEEALHYYYASLAYHQQRGSLAWYANLLNSIGHVYRLQGRVEEALRLCLLGLRVREELWKQGQLDERAVGLSHSTLALIYLEHEELVQAEQHFRRAFECYAHVGYRSGLAATYNRLGQVALLKGQFEEATALFRQAEALVTGFDEEVFINSQYYQGRVAAAQERWEEAVTHLQCACEHARHVQDRAQLATSLVDLMEALSHLGRHQEAQAAWQEARTIAEEEGYRLLLGRGEEVLGNLAYTEGRWEEAIAHYVESCAWMTRHNFLEYQKAQRRLLEHLLALPLASVPEVAQCVREGWRQRGLAERYPELDQACEEVARLLRVPG</sequence>
<dbReference type="OrthoDB" id="135505at2"/>
<dbReference type="RefSeq" id="WP_112430215.1">
    <property type="nucleotide sequence ID" value="NZ_MCIF01000002.1"/>
</dbReference>
<keyword evidence="5" id="KW-1185">Reference proteome</keyword>
<comment type="caution">
    <text evidence="4">The sequence shown here is derived from an EMBL/GenBank/DDBJ whole genome shotgun (WGS) entry which is preliminary data.</text>
</comment>
<dbReference type="AlphaFoldDB" id="A0A328VHP5"/>
<organism evidence="4 5">
    <name type="scientific">Thermogemmatispora tikiterensis</name>
    <dbReference type="NCBI Taxonomy" id="1825093"/>
    <lineage>
        <taxon>Bacteria</taxon>
        <taxon>Bacillati</taxon>
        <taxon>Chloroflexota</taxon>
        <taxon>Ktedonobacteria</taxon>
        <taxon>Thermogemmatisporales</taxon>
        <taxon>Thermogemmatisporaceae</taxon>
        <taxon>Thermogemmatispora</taxon>
    </lineage>
</organism>
<proteinExistence type="predicted"/>
<dbReference type="Gene3D" id="1.25.40.10">
    <property type="entry name" value="Tetratricopeptide repeat domain"/>
    <property type="match status" value="3"/>
</dbReference>
<evidence type="ECO:0000256" key="1">
    <source>
        <dbReference type="ARBA" id="ARBA00022737"/>
    </source>
</evidence>
<evidence type="ECO:0000256" key="3">
    <source>
        <dbReference type="PROSITE-ProRule" id="PRU00339"/>
    </source>
</evidence>
<dbReference type="EMBL" id="MCIF01000002">
    <property type="protein sequence ID" value="RAQ96549.1"/>
    <property type="molecule type" value="Genomic_DNA"/>
</dbReference>
<dbReference type="InterPro" id="IPR011990">
    <property type="entry name" value="TPR-like_helical_dom_sf"/>
</dbReference>
<gene>
    <name evidence="4" type="ORF">A4R35_13465</name>
</gene>
<dbReference type="PANTHER" id="PTHR45641">
    <property type="entry name" value="TETRATRICOPEPTIDE REPEAT PROTEIN (AFU_ORTHOLOGUE AFUA_6G03870)"/>
    <property type="match status" value="1"/>
</dbReference>
<dbReference type="Pfam" id="PF13181">
    <property type="entry name" value="TPR_8"/>
    <property type="match status" value="1"/>
</dbReference>
<dbReference type="SMART" id="SM00028">
    <property type="entry name" value="TPR"/>
    <property type="match status" value="7"/>
</dbReference>
<keyword evidence="2 3" id="KW-0802">TPR repeat</keyword>
<protein>
    <submittedName>
        <fullName evidence="4">Uncharacterized protein</fullName>
    </submittedName>
</protein>
<dbReference type="PANTHER" id="PTHR45641:SF19">
    <property type="entry name" value="NEPHROCYSTIN-3"/>
    <property type="match status" value="1"/>
</dbReference>
<evidence type="ECO:0000313" key="4">
    <source>
        <dbReference type="EMBL" id="RAQ96549.1"/>
    </source>
</evidence>
<dbReference type="SUPFAM" id="SSF48452">
    <property type="entry name" value="TPR-like"/>
    <property type="match status" value="3"/>
</dbReference>
<feature type="repeat" description="TPR" evidence="3">
    <location>
        <begin position="574"/>
        <end position="607"/>
    </location>
</feature>
<dbReference type="Proteomes" id="UP000248706">
    <property type="component" value="Unassembled WGS sequence"/>
</dbReference>
<dbReference type="InterPro" id="IPR019734">
    <property type="entry name" value="TPR_rpt"/>
</dbReference>
<dbReference type="Pfam" id="PF13424">
    <property type="entry name" value="TPR_12"/>
    <property type="match status" value="2"/>
</dbReference>
<accession>A0A328VHP5</accession>
<evidence type="ECO:0000313" key="5">
    <source>
        <dbReference type="Proteomes" id="UP000248706"/>
    </source>
</evidence>
<dbReference type="PROSITE" id="PS50005">
    <property type="entry name" value="TPR"/>
    <property type="match status" value="1"/>
</dbReference>
<reference evidence="4 5" key="1">
    <citation type="submission" date="2016-08" db="EMBL/GenBank/DDBJ databases">
        <title>Analysis of Carbohydrate Active Enzymes in Thermogemmatispora T81 Reveals Carbohydrate Degradation Ability.</title>
        <authorList>
            <person name="Tomazini A."/>
            <person name="Lal S."/>
            <person name="Stott M."/>
            <person name="Henrissat B."/>
            <person name="Polikarpov I."/>
            <person name="Sparling R."/>
            <person name="Levin D.B."/>
        </authorList>
    </citation>
    <scope>NUCLEOTIDE SEQUENCE [LARGE SCALE GENOMIC DNA]</scope>
    <source>
        <strain evidence="4 5">T81</strain>
    </source>
</reference>